<evidence type="ECO:0000256" key="1">
    <source>
        <dbReference type="ARBA" id="ARBA00022801"/>
    </source>
</evidence>
<keyword evidence="1" id="KW-0378">Hydrolase</keyword>
<dbReference type="Proteomes" id="UP000176996">
    <property type="component" value="Unassembled WGS sequence"/>
</dbReference>
<dbReference type="GO" id="GO:0016787">
    <property type="term" value="F:hydrolase activity"/>
    <property type="evidence" value="ECO:0007669"/>
    <property type="project" value="UniProtKB-KW"/>
</dbReference>
<dbReference type="PANTHER" id="PTHR43283">
    <property type="entry name" value="BETA-LACTAMASE-RELATED"/>
    <property type="match status" value="1"/>
</dbReference>
<dbReference type="Gene3D" id="3.40.710.10">
    <property type="entry name" value="DD-peptidase/beta-lactamase superfamily"/>
    <property type="match status" value="1"/>
</dbReference>
<comment type="caution">
    <text evidence="3">The sequence shown here is derived from an EMBL/GenBank/DDBJ whole genome shotgun (WGS) entry which is preliminary data.</text>
</comment>
<accession>A0A1F6BV29</accession>
<dbReference type="EMBL" id="MFKK01000021">
    <property type="protein sequence ID" value="OGG40678.1"/>
    <property type="molecule type" value="Genomic_DNA"/>
</dbReference>
<name>A0A1F6BV29_9BACT</name>
<dbReference type="InterPro" id="IPR050789">
    <property type="entry name" value="Diverse_Enzym_Activities"/>
</dbReference>
<dbReference type="SUPFAM" id="SSF56601">
    <property type="entry name" value="beta-lactamase/transpeptidase-like"/>
    <property type="match status" value="1"/>
</dbReference>
<evidence type="ECO:0000313" key="3">
    <source>
        <dbReference type="EMBL" id="OGG40678.1"/>
    </source>
</evidence>
<protein>
    <recommendedName>
        <fullName evidence="2">Beta-lactamase-related domain-containing protein</fullName>
    </recommendedName>
</protein>
<reference evidence="3 4" key="1">
    <citation type="journal article" date="2016" name="Nat. Commun.">
        <title>Thousands of microbial genomes shed light on interconnected biogeochemical processes in an aquifer system.</title>
        <authorList>
            <person name="Anantharaman K."/>
            <person name="Brown C.T."/>
            <person name="Hug L.A."/>
            <person name="Sharon I."/>
            <person name="Castelle C.J."/>
            <person name="Probst A.J."/>
            <person name="Thomas B.C."/>
            <person name="Singh A."/>
            <person name="Wilkins M.J."/>
            <person name="Karaoz U."/>
            <person name="Brodie E.L."/>
            <person name="Williams K.H."/>
            <person name="Hubbard S.S."/>
            <person name="Banfield J.F."/>
        </authorList>
    </citation>
    <scope>NUCLEOTIDE SEQUENCE [LARGE SCALE GENOMIC DNA]</scope>
</reference>
<dbReference type="STRING" id="1798471.A3A21_00330"/>
<organism evidence="3 4">
    <name type="scientific">Candidatus Jorgensenbacteria bacterium RIFCSPLOWO2_01_FULL_45_25b</name>
    <dbReference type="NCBI Taxonomy" id="1798471"/>
    <lineage>
        <taxon>Bacteria</taxon>
        <taxon>Candidatus Joergenseniibacteriota</taxon>
    </lineage>
</organism>
<proteinExistence type="predicted"/>
<dbReference type="InterPro" id="IPR001466">
    <property type="entry name" value="Beta-lactam-related"/>
</dbReference>
<dbReference type="Pfam" id="PF00144">
    <property type="entry name" value="Beta-lactamase"/>
    <property type="match status" value="1"/>
</dbReference>
<dbReference type="PANTHER" id="PTHR43283:SF11">
    <property type="entry name" value="BETA-LACTAMASE-RELATED DOMAIN-CONTAINING PROTEIN"/>
    <property type="match status" value="1"/>
</dbReference>
<gene>
    <name evidence="3" type="ORF">A3A21_00330</name>
</gene>
<feature type="domain" description="Beta-lactamase-related" evidence="2">
    <location>
        <begin position="19"/>
        <end position="364"/>
    </location>
</feature>
<sequence length="387" mass="42815">MEIEILTEKIRERVRLAIQEGVFPGCVVGVVTKTGERFVLPVGRFTYDECSPLVMADSIFDIASVTKAIPVASLALWLIDRGRLSLGDFIVSFLPELRGEHWKEVTLWHLLTYTLNLQYEGRKLRLSSYAQASPLEILNIIFSSEFRSKPGRVFSYSNAVAVLLGLVIERVAERSMDELAKEVFFSSLQMSRTTFQPLSFFARDEIVPTEFQNGRGLAHGEVHDESAYALSKGGVAGSAGLFSTAPNLLTFLEMLLRGGEFGGYRYFSEEAVSAMYTNQLQEIGEAQGLGFQIYQPKCTPLEITHSGNSSSAQAHARFLTGWMGERCLPNTFGKTGFTGCSVICDPNQGVGVVMLSNAVYPKRKSDFGGINAFRRDIHDIVLTALMQ</sequence>
<dbReference type="InterPro" id="IPR012338">
    <property type="entry name" value="Beta-lactam/transpept-like"/>
</dbReference>
<evidence type="ECO:0000313" key="4">
    <source>
        <dbReference type="Proteomes" id="UP000176996"/>
    </source>
</evidence>
<dbReference type="AlphaFoldDB" id="A0A1F6BV29"/>
<evidence type="ECO:0000259" key="2">
    <source>
        <dbReference type="Pfam" id="PF00144"/>
    </source>
</evidence>